<keyword evidence="4" id="KW-0723">Serine/threonine-protein kinase</keyword>
<keyword evidence="6" id="KW-0808">Transferase</keyword>
<dbReference type="Gene3D" id="1.10.510.10">
    <property type="entry name" value="Transferase(Phosphotransferase) domain 1"/>
    <property type="match status" value="1"/>
</dbReference>
<feature type="binding site" evidence="3">
    <location>
        <position position="49"/>
    </location>
    <ligand>
        <name>ATP</name>
        <dbReference type="ChEBI" id="CHEBI:30616"/>
    </ligand>
</feature>
<protein>
    <submittedName>
        <fullName evidence="6">Kinase-like domain-containing protein</fullName>
    </submittedName>
</protein>
<dbReference type="GO" id="GO:0005524">
    <property type="term" value="F:ATP binding"/>
    <property type="evidence" value="ECO:0007669"/>
    <property type="project" value="UniProtKB-UniRule"/>
</dbReference>
<keyword evidence="7" id="KW-1185">Reference proteome</keyword>
<sequence length="272" mass="30738">MTAEGIRPDFHADDGNCGPYRYLRLLGYGSFGRVHLAEHTITGAQIAIKVIQKMKLTSASDRANIELECKISQILSHPHIVEIYDVFETEEQIFICMEKVDGGELHDLVLRSPAKRFTESDARPIFREILSAVQYLHKNSVVHRDLKMQNIMLDNDGHAKLIDFGIAGFFDRTELLQVYAGTVKCSAPEILMGKPYVGPAVDMWSLGVLLYGMVLGQLPFEHEKEAMVYDRIINARFSFPSKVSLGFRRLLQGLLVVDPKKRFTLKEVLDSP</sequence>
<evidence type="ECO:0000256" key="2">
    <source>
        <dbReference type="ARBA" id="ARBA00022840"/>
    </source>
</evidence>
<dbReference type="InterPro" id="IPR000719">
    <property type="entry name" value="Prot_kinase_dom"/>
</dbReference>
<dbReference type="CDD" id="cd14003">
    <property type="entry name" value="STKc_AMPK-like"/>
    <property type="match status" value="1"/>
</dbReference>
<keyword evidence="1 3" id="KW-0547">Nucleotide-binding</keyword>
<dbReference type="PROSITE" id="PS00108">
    <property type="entry name" value="PROTEIN_KINASE_ST"/>
    <property type="match status" value="1"/>
</dbReference>
<dbReference type="InterPro" id="IPR017441">
    <property type="entry name" value="Protein_kinase_ATP_BS"/>
</dbReference>
<organism evidence="6 7">
    <name type="scientific">Blyttiomyces helicus</name>
    <dbReference type="NCBI Taxonomy" id="388810"/>
    <lineage>
        <taxon>Eukaryota</taxon>
        <taxon>Fungi</taxon>
        <taxon>Fungi incertae sedis</taxon>
        <taxon>Chytridiomycota</taxon>
        <taxon>Chytridiomycota incertae sedis</taxon>
        <taxon>Chytridiomycetes</taxon>
        <taxon>Chytridiomycetes incertae sedis</taxon>
        <taxon>Blyttiomyces</taxon>
    </lineage>
</organism>
<feature type="domain" description="Protein kinase" evidence="5">
    <location>
        <begin position="20"/>
        <end position="272"/>
    </location>
</feature>
<dbReference type="PROSITE" id="PS00107">
    <property type="entry name" value="PROTEIN_KINASE_ATP"/>
    <property type="match status" value="1"/>
</dbReference>
<reference evidence="7" key="1">
    <citation type="journal article" date="2018" name="Nat. Microbiol.">
        <title>Leveraging single-cell genomics to expand the fungal tree of life.</title>
        <authorList>
            <person name="Ahrendt S.R."/>
            <person name="Quandt C.A."/>
            <person name="Ciobanu D."/>
            <person name="Clum A."/>
            <person name="Salamov A."/>
            <person name="Andreopoulos B."/>
            <person name="Cheng J.F."/>
            <person name="Woyke T."/>
            <person name="Pelin A."/>
            <person name="Henrissat B."/>
            <person name="Reynolds N.K."/>
            <person name="Benny G.L."/>
            <person name="Smith M.E."/>
            <person name="James T.Y."/>
            <person name="Grigoriev I.V."/>
        </authorList>
    </citation>
    <scope>NUCLEOTIDE SEQUENCE [LARGE SCALE GENOMIC DNA]</scope>
</reference>
<dbReference type="FunFam" id="1.10.510.10:FF:000571">
    <property type="entry name" value="Maternal embryonic leucine zipper kinase"/>
    <property type="match status" value="1"/>
</dbReference>
<evidence type="ECO:0000313" key="6">
    <source>
        <dbReference type="EMBL" id="RKO93261.1"/>
    </source>
</evidence>
<proteinExistence type="inferred from homology"/>
<dbReference type="OrthoDB" id="193931at2759"/>
<dbReference type="PANTHER" id="PTHR24346">
    <property type="entry name" value="MAP/MICROTUBULE AFFINITY-REGULATING KINASE"/>
    <property type="match status" value="1"/>
</dbReference>
<evidence type="ECO:0000256" key="1">
    <source>
        <dbReference type="ARBA" id="ARBA00022741"/>
    </source>
</evidence>
<dbReference type="SMART" id="SM00220">
    <property type="entry name" value="S_TKc"/>
    <property type="match status" value="1"/>
</dbReference>
<keyword evidence="6" id="KW-0418">Kinase</keyword>
<dbReference type="PIRSF" id="PIRSF000654">
    <property type="entry name" value="Integrin-linked_kinase"/>
    <property type="match status" value="1"/>
</dbReference>
<evidence type="ECO:0000256" key="3">
    <source>
        <dbReference type="PROSITE-ProRule" id="PRU10141"/>
    </source>
</evidence>
<evidence type="ECO:0000313" key="7">
    <source>
        <dbReference type="Proteomes" id="UP000269721"/>
    </source>
</evidence>
<dbReference type="PANTHER" id="PTHR24346:SF30">
    <property type="entry name" value="MATERNAL EMBRYONIC LEUCINE ZIPPER KINASE"/>
    <property type="match status" value="1"/>
</dbReference>
<dbReference type="InterPro" id="IPR011009">
    <property type="entry name" value="Kinase-like_dom_sf"/>
</dbReference>
<dbReference type="AlphaFoldDB" id="A0A4P9WJY5"/>
<evidence type="ECO:0000256" key="4">
    <source>
        <dbReference type="RuleBase" id="RU000304"/>
    </source>
</evidence>
<gene>
    <name evidence="6" type="ORF">BDK51DRAFT_16001</name>
</gene>
<dbReference type="FunFam" id="3.30.200.20:FF:000042">
    <property type="entry name" value="Aurora kinase A"/>
    <property type="match status" value="1"/>
</dbReference>
<evidence type="ECO:0000259" key="5">
    <source>
        <dbReference type="PROSITE" id="PS50011"/>
    </source>
</evidence>
<dbReference type="GO" id="GO:0035556">
    <property type="term" value="P:intracellular signal transduction"/>
    <property type="evidence" value="ECO:0007669"/>
    <property type="project" value="TreeGrafter"/>
</dbReference>
<dbReference type="PROSITE" id="PS50011">
    <property type="entry name" value="PROTEIN_KINASE_DOM"/>
    <property type="match status" value="1"/>
</dbReference>
<dbReference type="InterPro" id="IPR008271">
    <property type="entry name" value="Ser/Thr_kinase_AS"/>
</dbReference>
<comment type="similarity">
    <text evidence="4">Belongs to the protein kinase superfamily.</text>
</comment>
<name>A0A4P9WJY5_9FUNG</name>
<dbReference type="Pfam" id="PF00069">
    <property type="entry name" value="Pkinase"/>
    <property type="match status" value="1"/>
</dbReference>
<accession>A0A4P9WJY5</accession>
<dbReference type="GO" id="GO:0004674">
    <property type="term" value="F:protein serine/threonine kinase activity"/>
    <property type="evidence" value="ECO:0007669"/>
    <property type="project" value="UniProtKB-KW"/>
</dbReference>
<dbReference type="EMBL" id="KZ994311">
    <property type="protein sequence ID" value="RKO93261.1"/>
    <property type="molecule type" value="Genomic_DNA"/>
</dbReference>
<keyword evidence="2 3" id="KW-0067">ATP-binding</keyword>
<dbReference type="Proteomes" id="UP000269721">
    <property type="component" value="Unassembled WGS sequence"/>
</dbReference>
<dbReference type="SUPFAM" id="SSF56112">
    <property type="entry name" value="Protein kinase-like (PK-like)"/>
    <property type="match status" value="1"/>
</dbReference>
<dbReference type="GO" id="GO:0005737">
    <property type="term" value="C:cytoplasm"/>
    <property type="evidence" value="ECO:0007669"/>
    <property type="project" value="TreeGrafter"/>
</dbReference>